<keyword evidence="2" id="KW-1185">Reference proteome</keyword>
<name>A0ABQ6JC32_9ACTN</name>
<comment type="caution">
    <text evidence="1">The sequence shown here is derived from an EMBL/GenBank/DDBJ whole genome shotgun (WGS) entry which is preliminary data.</text>
</comment>
<reference evidence="2" key="1">
    <citation type="journal article" date="2019" name="Int. J. Syst. Evol. Microbiol.">
        <title>The Global Catalogue of Microorganisms (GCM) 10K type strain sequencing project: providing services to taxonomists for standard genome sequencing and annotation.</title>
        <authorList>
            <consortium name="The Broad Institute Genomics Platform"/>
            <consortium name="The Broad Institute Genome Sequencing Center for Infectious Disease"/>
            <person name="Wu L."/>
            <person name="Ma J."/>
        </authorList>
    </citation>
    <scope>NUCLEOTIDE SEQUENCE [LARGE SCALE GENOMIC DNA]</scope>
    <source>
        <strain evidence="2">NBRC 108730</strain>
    </source>
</reference>
<dbReference type="Gene3D" id="1.20.120.450">
    <property type="entry name" value="dinb family like domain"/>
    <property type="match status" value="1"/>
</dbReference>
<protein>
    <submittedName>
        <fullName evidence="1">Uncharacterized protein</fullName>
    </submittedName>
</protein>
<accession>A0ABQ6JC32</accession>
<organism evidence="1 2">
    <name type="scientific">Angustibacter aerolatus</name>
    <dbReference type="NCBI Taxonomy" id="1162965"/>
    <lineage>
        <taxon>Bacteria</taxon>
        <taxon>Bacillati</taxon>
        <taxon>Actinomycetota</taxon>
        <taxon>Actinomycetes</taxon>
        <taxon>Kineosporiales</taxon>
        <taxon>Kineosporiaceae</taxon>
    </lineage>
</organism>
<dbReference type="Proteomes" id="UP001157017">
    <property type="component" value="Unassembled WGS sequence"/>
</dbReference>
<evidence type="ECO:0000313" key="1">
    <source>
        <dbReference type="EMBL" id="GMA85023.1"/>
    </source>
</evidence>
<sequence>MPDDVLDVTVPDGRGKRVRVRAVPWLRLKEVALHHVDLRLAHRLADAPQRLLRRAIEECADRFADLSPASTCRRCCRTGSSSRCGSATGGCGHRVTPPTCSAG</sequence>
<dbReference type="InterPro" id="IPR034660">
    <property type="entry name" value="DinB/YfiT-like"/>
</dbReference>
<dbReference type="EMBL" id="BSUZ01000001">
    <property type="protein sequence ID" value="GMA85023.1"/>
    <property type="molecule type" value="Genomic_DNA"/>
</dbReference>
<gene>
    <name evidence="1" type="ORF">GCM10025868_02730</name>
</gene>
<evidence type="ECO:0000313" key="2">
    <source>
        <dbReference type="Proteomes" id="UP001157017"/>
    </source>
</evidence>
<proteinExistence type="predicted"/>